<dbReference type="GO" id="GO:0042128">
    <property type="term" value="P:nitrate assimilation"/>
    <property type="evidence" value="ECO:0007669"/>
    <property type="project" value="UniProtKB-KW"/>
</dbReference>
<dbReference type="OrthoDB" id="516687at2"/>
<evidence type="ECO:0000313" key="8">
    <source>
        <dbReference type="EMBL" id="KDE38668.1"/>
    </source>
</evidence>
<dbReference type="Pfam" id="PF13806">
    <property type="entry name" value="Rieske_2"/>
    <property type="match status" value="1"/>
</dbReference>
<evidence type="ECO:0000256" key="5">
    <source>
        <dbReference type="ARBA" id="ARBA00023014"/>
    </source>
</evidence>
<organism evidence="8 9">
    <name type="scientific">Nitrincola lacisaponensis</name>
    <dbReference type="NCBI Taxonomy" id="267850"/>
    <lineage>
        <taxon>Bacteria</taxon>
        <taxon>Pseudomonadati</taxon>
        <taxon>Pseudomonadota</taxon>
        <taxon>Gammaproteobacteria</taxon>
        <taxon>Oceanospirillales</taxon>
        <taxon>Oceanospirillaceae</taxon>
        <taxon>Nitrincola</taxon>
    </lineage>
</organism>
<dbReference type="RefSeq" id="WP_036550136.1">
    <property type="nucleotide sequence ID" value="NZ_JMSZ01000042.1"/>
</dbReference>
<dbReference type="SUPFAM" id="SSF50022">
    <property type="entry name" value="ISP domain"/>
    <property type="match status" value="1"/>
</dbReference>
<evidence type="ECO:0000256" key="3">
    <source>
        <dbReference type="ARBA" id="ARBA00023002"/>
    </source>
</evidence>
<dbReference type="PROSITE" id="PS51300">
    <property type="entry name" value="NIRD"/>
    <property type="match status" value="1"/>
</dbReference>
<evidence type="ECO:0000259" key="7">
    <source>
        <dbReference type="PROSITE" id="PS51296"/>
    </source>
</evidence>
<dbReference type="InterPro" id="IPR017941">
    <property type="entry name" value="Rieske_2Fe-2S"/>
</dbReference>
<dbReference type="InterPro" id="IPR036922">
    <property type="entry name" value="Rieske_2Fe-2S_sf"/>
</dbReference>
<name>A0A063XWT1_9GAMM</name>
<feature type="domain" description="Rieske" evidence="7">
    <location>
        <begin position="12"/>
        <end position="114"/>
    </location>
</feature>
<keyword evidence="5" id="KW-0411">Iron-sulfur</keyword>
<gene>
    <name evidence="8" type="ORF">ADINL_3123</name>
</gene>
<dbReference type="EC" id="1.7.1.4" evidence="8"/>
<dbReference type="InterPro" id="IPR012748">
    <property type="entry name" value="Rieske-like_NirD"/>
</dbReference>
<proteinExistence type="predicted"/>
<protein>
    <submittedName>
        <fullName evidence="8">Nitrite reductase [NAD(P)H] small subunit</fullName>
        <ecNumber evidence="8">1.7.1.4</ecNumber>
    </submittedName>
</protein>
<keyword evidence="6" id="KW-0534">Nitrate assimilation</keyword>
<dbReference type="PROSITE" id="PS51296">
    <property type="entry name" value="RIESKE"/>
    <property type="match status" value="1"/>
</dbReference>
<sequence length="126" mass="13913">MNAVINLKSSWLPVCRTEDLVAGSGVAVLVETQPVALFWLPDQQPAYYAVSHRDPFSGAEVLAHGLLCESDGQWSVASPLYKQHFSLADGQCLEDPNMRIRCWPVREQAGWIEIDLSGQQTESQVG</sequence>
<dbReference type="NCBIfam" id="TIGR02378">
    <property type="entry name" value="nirD_assim_sml"/>
    <property type="match status" value="1"/>
</dbReference>
<keyword evidence="1" id="KW-0001">2Fe-2S</keyword>
<dbReference type="AlphaFoldDB" id="A0A063XWT1"/>
<evidence type="ECO:0000256" key="2">
    <source>
        <dbReference type="ARBA" id="ARBA00022723"/>
    </source>
</evidence>
<evidence type="ECO:0000256" key="4">
    <source>
        <dbReference type="ARBA" id="ARBA00023004"/>
    </source>
</evidence>
<dbReference type="CDD" id="cd03529">
    <property type="entry name" value="Rieske_NirD"/>
    <property type="match status" value="1"/>
</dbReference>
<keyword evidence="2" id="KW-0479">Metal-binding</keyword>
<dbReference type="GO" id="GO:0008942">
    <property type="term" value="F:nitrite reductase [NAD(P)H] activity"/>
    <property type="evidence" value="ECO:0007669"/>
    <property type="project" value="UniProtKB-EC"/>
</dbReference>
<dbReference type="PANTHER" id="PTHR40562:SF1">
    <property type="entry name" value="NITRITE REDUCTASE (NADH) SMALL SUBUNIT"/>
    <property type="match status" value="1"/>
</dbReference>
<keyword evidence="4" id="KW-0408">Iron</keyword>
<reference evidence="8 9" key="1">
    <citation type="journal article" date="2005" name="Int. J. Syst. Evol. Microbiol.">
        <title>Nitrincola lacisaponensis gen. nov., sp. nov., a novel alkaliphilic bacterium isolated from an alkaline, saline lake.</title>
        <authorList>
            <person name="Dimitriu P.A."/>
            <person name="Shukla S.K."/>
            <person name="Conradt J."/>
            <person name="Marquez M.C."/>
            <person name="Ventosa A."/>
            <person name="Maglia A."/>
            <person name="Peyton B.M."/>
            <person name="Pinkart H.C."/>
            <person name="Mormile M.R."/>
        </authorList>
    </citation>
    <scope>NUCLEOTIDE SEQUENCE [LARGE SCALE GENOMIC DNA]</scope>
    <source>
        <strain evidence="8 9">4CA</strain>
    </source>
</reference>
<dbReference type="Gene3D" id="2.102.10.10">
    <property type="entry name" value="Rieske [2Fe-2S] iron-sulphur domain"/>
    <property type="match status" value="1"/>
</dbReference>
<evidence type="ECO:0000256" key="6">
    <source>
        <dbReference type="ARBA" id="ARBA00023063"/>
    </source>
</evidence>
<dbReference type="PATRIC" id="fig|267850.7.peg.3074"/>
<comment type="caution">
    <text evidence="8">The sequence shown here is derived from an EMBL/GenBank/DDBJ whole genome shotgun (WGS) entry which is preliminary data.</text>
</comment>
<accession>A0A063XWT1</accession>
<dbReference type="Proteomes" id="UP000027318">
    <property type="component" value="Unassembled WGS sequence"/>
</dbReference>
<keyword evidence="9" id="KW-1185">Reference proteome</keyword>
<keyword evidence="3 8" id="KW-0560">Oxidoreductase</keyword>
<dbReference type="GO" id="GO:0046872">
    <property type="term" value="F:metal ion binding"/>
    <property type="evidence" value="ECO:0007669"/>
    <property type="project" value="UniProtKB-KW"/>
</dbReference>
<dbReference type="GO" id="GO:0051537">
    <property type="term" value="F:2 iron, 2 sulfur cluster binding"/>
    <property type="evidence" value="ECO:0007669"/>
    <property type="project" value="UniProtKB-KW"/>
</dbReference>
<evidence type="ECO:0000313" key="9">
    <source>
        <dbReference type="Proteomes" id="UP000027318"/>
    </source>
</evidence>
<dbReference type="PANTHER" id="PTHR40562">
    <property type="match status" value="1"/>
</dbReference>
<dbReference type="InterPro" id="IPR017881">
    <property type="entry name" value="NirD"/>
</dbReference>
<dbReference type="STRING" id="267850.ADINL_3123"/>
<evidence type="ECO:0000256" key="1">
    <source>
        <dbReference type="ARBA" id="ARBA00022714"/>
    </source>
</evidence>
<dbReference type="EMBL" id="JMSZ01000042">
    <property type="protein sequence ID" value="KDE38668.1"/>
    <property type="molecule type" value="Genomic_DNA"/>
</dbReference>